<dbReference type="EC" id="2.7.1.26" evidence="15"/>
<dbReference type="InterPro" id="IPR023465">
    <property type="entry name" value="Riboflavin_kinase_dom_sf"/>
</dbReference>
<dbReference type="PANTHER" id="PTHR22749">
    <property type="entry name" value="RIBOFLAVIN KINASE/FMN ADENYLYLTRANSFERASE"/>
    <property type="match status" value="1"/>
</dbReference>
<organism evidence="17 18">
    <name type="scientific">Sinobaca qinghaiensis</name>
    <dbReference type="NCBI Taxonomy" id="342944"/>
    <lineage>
        <taxon>Bacteria</taxon>
        <taxon>Bacillati</taxon>
        <taxon>Bacillota</taxon>
        <taxon>Bacilli</taxon>
        <taxon>Bacillales</taxon>
        <taxon>Sporolactobacillaceae</taxon>
        <taxon>Sinobaca</taxon>
    </lineage>
</organism>
<sequence length="325" mass="37222">MKTIYVYHDNIPKAEDFPPLVMALGYFDGVHRGHQEVIRTAGQIAGQKQAKLAVMTFSPHPKTVLSPDYSEETMRYITPLPVKEEEMKKLEVDYLFVVHFDQQFAELEPQEFVDSYLIGSRTIHVVAGFDFSYGRLGKGTMETLPFHARGKLDYTTVGKKEWENEKISSTLIKQCILEGNVEKASVLLGRLYAIRGLVVKGEQRGRTIGFPTANVQIEDPYIVPDTGVYAVWFTVQGRRWKGVCNIGYKPTFHDIRAERPEVEVHVFDMDESIYGAKVDVEWVQRLRGEKKFSSVENLIEQLHLDKKQAEKVLSGQHREIRTQDL</sequence>
<evidence type="ECO:0000256" key="12">
    <source>
        <dbReference type="ARBA" id="ARBA00023268"/>
    </source>
</evidence>
<comment type="pathway">
    <text evidence="3 15">Cofactor biosynthesis; FMN biosynthesis; FMN from riboflavin (ATP route): step 1/1.</text>
</comment>
<evidence type="ECO:0000256" key="4">
    <source>
        <dbReference type="ARBA" id="ARBA00022630"/>
    </source>
</evidence>
<dbReference type="SMART" id="SM00904">
    <property type="entry name" value="Flavokinase"/>
    <property type="match status" value="1"/>
</dbReference>
<dbReference type="Proteomes" id="UP000285120">
    <property type="component" value="Unassembled WGS sequence"/>
</dbReference>
<dbReference type="RefSeq" id="WP_120192217.1">
    <property type="nucleotide sequence ID" value="NZ_RAPK01000007.1"/>
</dbReference>
<dbReference type="PIRSF" id="PIRSF004491">
    <property type="entry name" value="FAD_Synth"/>
    <property type="match status" value="1"/>
</dbReference>
<evidence type="ECO:0000256" key="10">
    <source>
        <dbReference type="ARBA" id="ARBA00022827"/>
    </source>
</evidence>
<dbReference type="InterPro" id="IPR014729">
    <property type="entry name" value="Rossmann-like_a/b/a_fold"/>
</dbReference>
<evidence type="ECO:0000256" key="14">
    <source>
        <dbReference type="ARBA" id="ARBA00049494"/>
    </source>
</evidence>
<keyword evidence="4 15" id="KW-0285">Flavoprotein</keyword>
<dbReference type="FunFam" id="2.40.30.30:FF:000003">
    <property type="entry name" value="Riboflavin biosynthesis protein"/>
    <property type="match status" value="1"/>
</dbReference>
<evidence type="ECO:0000313" key="18">
    <source>
        <dbReference type="Proteomes" id="UP000285120"/>
    </source>
</evidence>
<dbReference type="Gene3D" id="3.40.50.620">
    <property type="entry name" value="HUPs"/>
    <property type="match status" value="1"/>
</dbReference>
<dbReference type="UniPathway" id="UPA00276">
    <property type="reaction ID" value="UER00406"/>
</dbReference>
<protein>
    <recommendedName>
        <fullName evidence="15">Riboflavin biosynthesis protein</fullName>
    </recommendedName>
    <domain>
        <recommendedName>
            <fullName evidence="15">Riboflavin kinase</fullName>
            <ecNumber evidence="15">2.7.1.26</ecNumber>
        </recommendedName>
        <alternativeName>
            <fullName evidence="15">Flavokinase</fullName>
        </alternativeName>
    </domain>
    <domain>
        <recommendedName>
            <fullName evidence="15">FMN adenylyltransferase</fullName>
            <ecNumber evidence="15">2.7.7.2</ecNumber>
        </recommendedName>
        <alternativeName>
            <fullName evidence="15">FAD pyrophosphorylase</fullName>
        </alternativeName>
        <alternativeName>
            <fullName evidence="15">FAD synthase</fullName>
        </alternativeName>
    </domain>
</protein>
<keyword evidence="8 15" id="KW-0547">Nucleotide-binding</keyword>
<proteinExistence type="inferred from homology"/>
<comment type="catalytic activity">
    <reaction evidence="14 15">
        <text>FMN + ATP + H(+) = FAD + diphosphate</text>
        <dbReference type="Rhea" id="RHEA:17237"/>
        <dbReference type="ChEBI" id="CHEBI:15378"/>
        <dbReference type="ChEBI" id="CHEBI:30616"/>
        <dbReference type="ChEBI" id="CHEBI:33019"/>
        <dbReference type="ChEBI" id="CHEBI:57692"/>
        <dbReference type="ChEBI" id="CHEBI:58210"/>
        <dbReference type="EC" id="2.7.7.2"/>
    </reaction>
</comment>
<dbReference type="InterPro" id="IPR015864">
    <property type="entry name" value="FAD_synthase"/>
</dbReference>
<dbReference type="SUPFAM" id="SSF52374">
    <property type="entry name" value="Nucleotidylyl transferase"/>
    <property type="match status" value="1"/>
</dbReference>
<dbReference type="NCBIfam" id="TIGR00125">
    <property type="entry name" value="cyt_tran_rel"/>
    <property type="match status" value="1"/>
</dbReference>
<evidence type="ECO:0000256" key="1">
    <source>
        <dbReference type="ARBA" id="ARBA00002121"/>
    </source>
</evidence>
<evidence type="ECO:0000256" key="5">
    <source>
        <dbReference type="ARBA" id="ARBA00022643"/>
    </source>
</evidence>
<dbReference type="Pfam" id="PF01687">
    <property type="entry name" value="Flavokinase"/>
    <property type="match status" value="1"/>
</dbReference>
<evidence type="ECO:0000256" key="8">
    <source>
        <dbReference type="ARBA" id="ARBA00022741"/>
    </source>
</evidence>
<dbReference type="EMBL" id="RAPK01000007">
    <property type="protein sequence ID" value="RKD75332.1"/>
    <property type="molecule type" value="Genomic_DNA"/>
</dbReference>
<evidence type="ECO:0000256" key="3">
    <source>
        <dbReference type="ARBA" id="ARBA00005201"/>
    </source>
</evidence>
<dbReference type="CDD" id="cd02064">
    <property type="entry name" value="FAD_synthetase_N"/>
    <property type="match status" value="1"/>
</dbReference>
<dbReference type="GO" id="GO:0005524">
    <property type="term" value="F:ATP binding"/>
    <property type="evidence" value="ECO:0007669"/>
    <property type="project" value="UniProtKB-UniRule"/>
</dbReference>
<dbReference type="InterPro" id="IPR002606">
    <property type="entry name" value="Riboflavin_kinase_bac"/>
</dbReference>
<evidence type="ECO:0000256" key="13">
    <source>
        <dbReference type="ARBA" id="ARBA00047880"/>
    </source>
</evidence>
<comment type="caution">
    <text evidence="17">The sequence shown here is derived from an EMBL/GenBank/DDBJ whole genome shotgun (WGS) entry which is preliminary data.</text>
</comment>
<evidence type="ECO:0000256" key="11">
    <source>
        <dbReference type="ARBA" id="ARBA00022840"/>
    </source>
</evidence>
<dbReference type="InterPro" id="IPR015865">
    <property type="entry name" value="Riboflavin_kinase_bac/euk"/>
</dbReference>
<evidence type="ECO:0000256" key="9">
    <source>
        <dbReference type="ARBA" id="ARBA00022777"/>
    </source>
</evidence>
<dbReference type="OrthoDB" id="9803667at2"/>
<dbReference type="InterPro" id="IPR004821">
    <property type="entry name" value="Cyt_trans-like"/>
</dbReference>
<dbReference type="InterPro" id="IPR023468">
    <property type="entry name" value="Riboflavin_kinase"/>
</dbReference>
<dbReference type="Pfam" id="PF06574">
    <property type="entry name" value="FAD_syn"/>
    <property type="match status" value="1"/>
</dbReference>
<dbReference type="GO" id="GO:0003919">
    <property type="term" value="F:FMN adenylyltransferase activity"/>
    <property type="evidence" value="ECO:0007669"/>
    <property type="project" value="UniProtKB-UniRule"/>
</dbReference>
<reference evidence="17 18" key="1">
    <citation type="submission" date="2018-09" db="EMBL/GenBank/DDBJ databases">
        <title>Genomic Encyclopedia of Archaeal and Bacterial Type Strains, Phase II (KMG-II): from individual species to whole genera.</title>
        <authorList>
            <person name="Goeker M."/>
        </authorList>
    </citation>
    <scope>NUCLEOTIDE SEQUENCE [LARGE SCALE GENOMIC DNA]</scope>
    <source>
        <strain evidence="17 18">DSM 17008</strain>
    </source>
</reference>
<accession>A0A419V5R7</accession>
<dbReference type="AlphaFoldDB" id="A0A419V5R7"/>
<comment type="function">
    <text evidence="1">Catalyzes the phosphorylation of riboflavin to FMN followed by the adenylation of FMN to FAD.</text>
</comment>
<dbReference type="EC" id="2.7.7.2" evidence="15"/>
<keyword evidence="18" id="KW-1185">Reference proteome</keyword>
<keyword evidence="7 15" id="KW-0548">Nucleotidyltransferase</keyword>
<dbReference type="GO" id="GO:0008531">
    <property type="term" value="F:riboflavin kinase activity"/>
    <property type="evidence" value="ECO:0007669"/>
    <property type="project" value="UniProtKB-UniRule"/>
</dbReference>
<dbReference type="NCBIfam" id="TIGR00083">
    <property type="entry name" value="ribF"/>
    <property type="match status" value="1"/>
</dbReference>
<keyword evidence="6 15" id="KW-0808">Transferase</keyword>
<evidence type="ECO:0000256" key="15">
    <source>
        <dbReference type="PIRNR" id="PIRNR004491"/>
    </source>
</evidence>
<keyword evidence="10 15" id="KW-0274">FAD</keyword>
<dbReference type="UniPathway" id="UPA00277">
    <property type="reaction ID" value="UER00407"/>
</dbReference>
<keyword evidence="5 15" id="KW-0288">FMN</keyword>
<dbReference type="GO" id="GO:0009231">
    <property type="term" value="P:riboflavin biosynthetic process"/>
    <property type="evidence" value="ECO:0007669"/>
    <property type="project" value="InterPro"/>
</dbReference>
<dbReference type="GO" id="GO:0006747">
    <property type="term" value="P:FAD biosynthetic process"/>
    <property type="evidence" value="ECO:0007669"/>
    <property type="project" value="UniProtKB-UniRule"/>
</dbReference>
<evidence type="ECO:0000259" key="16">
    <source>
        <dbReference type="SMART" id="SM00904"/>
    </source>
</evidence>
<comment type="pathway">
    <text evidence="2 15">Cofactor biosynthesis; FAD biosynthesis; FAD from FMN: step 1/1.</text>
</comment>
<dbReference type="Gene3D" id="2.40.30.30">
    <property type="entry name" value="Riboflavin kinase-like"/>
    <property type="match status" value="1"/>
</dbReference>
<dbReference type="FunFam" id="3.40.50.620:FF:000021">
    <property type="entry name" value="Riboflavin biosynthesis protein"/>
    <property type="match status" value="1"/>
</dbReference>
<keyword evidence="9 15" id="KW-0418">Kinase</keyword>
<keyword evidence="12" id="KW-0511">Multifunctional enzyme</keyword>
<name>A0A419V5R7_9BACL</name>
<evidence type="ECO:0000256" key="2">
    <source>
        <dbReference type="ARBA" id="ARBA00004726"/>
    </source>
</evidence>
<feature type="domain" description="Riboflavin kinase" evidence="16">
    <location>
        <begin position="187"/>
        <end position="314"/>
    </location>
</feature>
<dbReference type="PANTHER" id="PTHR22749:SF6">
    <property type="entry name" value="RIBOFLAVIN KINASE"/>
    <property type="match status" value="1"/>
</dbReference>
<evidence type="ECO:0000256" key="7">
    <source>
        <dbReference type="ARBA" id="ARBA00022695"/>
    </source>
</evidence>
<dbReference type="GO" id="GO:0009398">
    <property type="term" value="P:FMN biosynthetic process"/>
    <property type="evidence" value="ECO:0007669"/>
    <property type="project" value="UniProtKB-UniRule"/>
</dbReference>
<evidence type="ECO:0000256" key="6">
    <source>
        <dbReference type="ARBA" id="ARBA00022679"/>
    </source>
</evidence>
<comment type="similarity">
    <text evidence="15">Belongs to the ribF family.</text>
</comment>
<gene>
    <name evidence="17" type="ORF">ATL39_1031</name>
</gene>
<comment type="catalytic activity">
    <reaction evidence="13 15">
        <text>riboflavin + ATP = FMN + ADP + H(+)</text>
        <dbReference type="Rhea" id="RHEA:14357"/>
        <dbReference type="ChEBI" id="CHEBI:15378"/>
        <dbReference type="ChEBI" id="CHEBI:30616"/>
        <dbReference type="ChEBI" id="CHEBI:57986"/>
        <dbReference type="ChEBI" id="CHEBI:58210"/>
        <dbReference type="ChEBI" id="CHEBI:456216"/>
        <dbReference type="EC" id="2.7.1.26"/>
    </reaction>
</comment>
<dbReference type="SUPFAM" id="SSF82114">
    <property type="entry name" value="Riboflavin kinase-like"/>
    <property type="match status" value="1"/>
</dbReference>
<evidence type="ECO:0000313" key="17">
    <source>
        <dbReference type="EMBL" id="RKD75332.1"/>
    </source>
</evidence>
<keyword evidence="11 15" id="KW-0067">ATP-binding</keyword>